<dbReference type="Pfam" id="PF01895">
    <property type="entry name" value="PhoU"/>
    <property type="match status" value="2"/>
</dbReference>
<dbReference type="InterPro" id="IPR038078">
    <property type="entry name" value="PhoU-like_sf"/>
</dbReference>
<name>A0ABS0LR56_9LACT</name>
<dbReference type="InterPro" id="IPR028366">
    <property type="entry name" value="PhoU"/>
</dbReference>
<dbReference type="NCBIfam" id="TIGR02135">
    <property type="entry name" value="phoU_full"/>
    <property type="match status" value="1"/>
</dbReference>
<sequence>MRQLYILELEGLVDKVDQLASFVQTAISQAMQAVNESNVDLANKVVEANEAINQYAAEIEKESYRIVALQQPVAGDLRLVFAIMHIGVEMKRMGEHASVIAKKVIRNKADITASLDLIEVLNEMADQVLAMFNQVIELIHESDLERTGETALMDPKVDELLNYVYQTATQRMIEDEESVQAGIHIIDVATSLERIGDYITNICEHLVYLETGSMMRLN</sequence>
<reference evidence="3 4" key="1">
    <citation type="submission" date="2020-07" db="EMBL/GenBank/DDBJ databases">
        <title>Facklamia lactis sp. nov., isolated from raw milk.</title>
        <authorList>
            <person name="Doll E.V."/>
            <person name="Huptas C."/>
            <person name="Staib L."/>
            <person name="Wenning M."/>
            <person name="Scherer S."/>
        </authorList>
    </citation>
    <scope>NUCLEOTIDE SEQUENCE [LARGE SCALE GENOMIC DNA]</scope>
    <source>
        <strain evidence="3 4">DSM 111018</strain>
    </source>
</reference>
<keyword evidence="1" id="KW-0813">Transport</keyword>
<dbReference type="InterPro" id="IPR026022">
    <property type="entry name" value="PhoU_dom"/>
</dbReference>
<dbReference type="Gene3D" id="1.20.58.220">
    <property type="entry name" value="Phosphate transport system protein phou homolog 2, domain 2"/>
    <property type="match status" value="1"/>
</dbReference>
<comment type="subunit">
    <text evidence="1">Homodimer.</text>
</comment>
<organism evidence="3 4">
    <name type="scientific">Facklamia lactis</name>
    <dbReference type="NCBI Taxonomy" id="2749967"/>
    <lineage>
        <taxon>Bacteria</taxon>
        <taxon>Bacillati</taxon>
        <taxon>Bacillota</taxon>
        <taxon>Bacilli</taxon>
        <taxon>Lactobacillales</taxon>
        <taxon>Aerococcaceae</taxon>
        <taxon>Facklamia</taxon>
    </lineage>
</organism>
<proteinExistence type="inferred from homology"/>
<evidence type="ECO:0000259" key="2">
    <source>
        <dbReference type="Pfam" id="PF01895"/>
    </source>
</evidence>
<dbReference type="PANTHER" id="PTHR42930">
    <property type="entry name" value="PHOSPHATE-SPECIFIC TRANSPORT SYSTEM ACCESSORY PROTEIN PHOU"/>
    <property type="match status" value="1"/>
</dbReference>
<keyword evidence="4" id="KW-1185">Reference proteome</keyword>
<evidence type="ECO:0000256" key="1">
    <source>
        <dbReference type="PIRNR" id="PIRNR003107"/>
    </source>
</evidence>
<dbReference type="PANTHER" id="PTHR42930:SF3">
    <property type="entry name" value="PHOSPHATE-SPECIFIC TRANSPORT SYSTEM ACCESSORY PROTEIN PHOU"/>
    <property type="match status" value="1"/>
</dbReference>
<accession>A0ABS0LR56</accession>
<feature type="domain" description="PhoU" evidence="2">
    <location>
        <begin position="121"/>
        <end position="204"/>
    </location>
</feature>
<dbReference type="SUPFAM" id="SSF109755">
    <property type="entry name" value="PhoU-like"/>
    <property type="match status" value="1"/>
</dbReference>
<evidence type="ECO:0000313" key="4">
    <source>
        <dbReference type="Proteomes" id="UP000721415"/>
    </source>
</evidence>
<dbReference type="EMBL" id="JACBXQ010000003">
    <property type="protein sequence ID" value="MBG9986558.1"/>
    <property type="molecule type" value="Genomic_DNA"/>
</dbReference>
<keyword evidence="1" id="KW-0592">Phosphate transport</keyword>
<evidence type="ECO:0000313" key="3">
    <source>
        <dbReference type="EMBL" id="MBG9986558.1"/>
    </source>
</evidence>
<dbReference type="PIRSF" id="PIRSF003107">
    <property type="entry name" value="PhoU"/>
    <property type="match status" value="1"/>
</dbReference>
<protein>
    <recommendedName>
        <fullName evidence="1">Phosphate-specific transport system accessory protein PhoU</fullName>
    </recommendedName>
</protein>
<comment type="function">
    <text evidence="1">Plays a role in the regulation of phosphate uptake.</text>
</comment>
<dbReference type="RefSeq" id="WP_197115469.1">
    <property type="nucleotide sequence ID" value="NZ_JACBXQ010000003.1"/>
</dbReference>
<comment type="similarity">
    <text evidence="1">Belongs to the PhoU family.</text>
</comment>
<dbReference type="Proteomes" id="UP000721415">
    <property type="component" value="Unassembled WGS sequence"/>
</dbReference>
<comment type="caution">
    <text evidence="3">The sequence shown here is derived from an EMBL/GenBank/DDBJ whole genome shotgun (WGS) entry which is preliminary data.</text>
</comment>
<gene>
    <name evidence="3" type="primary">phoU</name>
    <name evidence="3" type="ORF">HZY91_06565</name>
</gene>
<feature type="domain" description="PhoU" evidence="2">
    <location>
        <begin position="17"/>
        <end position="104"/>
    </location>
</feature>
<keyword evidence="1" id="KW-0963">Cytoplasm</keyword>
<comment type="subcellular location">
    <subcellularLocation>
        <location evidence="1">Cytoplasm</location>
    </subcellularLocation>
</comment>